<dbReference type="Proteomes" id="UP001065174">
    <property type="component" value="Chromosome"/>
</dbReference>
<reference evidence="1" key="1">
    <citation type="submission" date="2022-09" db="EMBL/GenBank/DDBJ databases">
        <title>Comparative genomics and taxonomic characterization of three novel marine species of genus Reichenbachiella exhibiting antioxidant and polysaccharide degradation activities.</title>
        <authorList>
            <person name="Muhammad N."/>
            <person name="Lee Y.-J."/>
            <person name="Ko J."/>
            <person name="Kim S.-G."/>
        </authorList>
    </citation>
    <scope>NUCLEOTIDE SEQUENCE</scope>
    <source>
        <strain evidence="1">BKB1-1</strain>
    </source>
</reference>
<gene>
    <name evidence="1" type="ORF">N6H18_02085</name>
</gene>
<dbReference type="Gene3D" id="1.25.40.10">
    <property type="entry name" value="Tetratricopeptide repeat domain"/>
    <property type="match status" value="1"/>
</dbReference>
<keyword evidence="2" id="KW-1185">Reference proteome</keyword>
<organism evidence="1 2">
    <name type="scientific">Reichenbachiella agarivorans</name>
    <dbReference type="NCBI Taxonomy" id="2979464"/>
    <lineage>
        <taxon>Bacteria</taxon>
        <taxon>Pseudomonadati</taxon>
        <taxon>Bacteroidota</taxon>
        <taxon>Cytophagia</taxon>
        <taxon>Cytophagales</taxon>
        <taxon>Reichenbachiellaceae</taxon>
        <taxon>Reichenbachiella</taxon>
    </lineage>
</organism>
<protein>
    <recommendedName>
        <fullName evidence="3">Tetratricopeptide repeat-containing protein</fullName>
    </recommendedName>
</protein>
<name>A0ABY6CQF2_9BACT</name>
<dbReference type="SUPFAM" id="SSF48452">
    <property type="entry name" value="TPR-like"/>
    <property type="match status" value="1"/>
</dbReference>
<dbReference type="SMART" id="SM00028">
    <property type="entry name" value="TPR"/>
    <property type="match status" value="2"/>
</dbReference>
<dbReference type="InterPro" id="IPR019734">
    <property type="entry name" value="TPR_rpt"/>
</dbReference>
<evidence type="ECO:0008006" key="3">
    <source>
        <dbReference type="Google" id="ProtNLM"/>
    </source>
</evidence>
<accession>A0ABY6CQF2</accession>
<evidence type="ECO:0000313" key="1">
    <source>
        <dbReference type="EMBL" id="UXP32752.1"/>
    </source>
</evidence>
<dbReference type="RefSeq" id="WP_262310187.1">
    <property type="nucleotide sequence ID" value="NZ_CP106679.1"/>
</dbReference>
<dbReference type="EMBL" id="CP106679">
    <property type="protein sequence ID" value="UXP32752.1"/>
    <property type="molecule type" value="Genomic_DNA"/>
</dbReference>
<sequence length="217" mass="24667">MSKEGKGNVERTNINESLKALYFSGKVKPTLNKIVVELKSDPDNIELVLLGCQCLARSKDYDQLEAFADESIRLDNKTADGYYYKGLALHHSKGKEQEALINFNEALTLDPESTSYLIAKANTHLLLFTDYHLPIKFAEKHRDKGEACLTKIISLVEEKENPSYKDLLNMGDVYMTLSRNLDAKKYYIHAMNAYETSEESNKDKNIYKDIVKGSNKV</sequence>
<dbReference type="InterPro" id="IPR011990">
    <property type="entry name" value="TPR-like_helical_dom_sf"/>
</dbReference>
<proteinExistence type="predicted"/>
<evidence type="ECO:0000313" key="2">
    <source>
        <dbReference type="Proteomes" id="UP001065174"/>
    </source>
</evidence>